<dbReference type="AlphaFoldDB" id="A0A519BL64"/>
<evidence type="ECO:0000256" key="3">
    <source>
        <dbReference type="ARBA" id="ARBA00023014"/>
    </source>
</evidence>
<protein>
    <submittedName>
        <fullName evidence="5">4Fe-4S ferredoxin</fullName>
    </submittedName>
</protein>
<keyword evidence="1" id="KW-0479">Metal-binding</keyword>
<reference evidence="5 6" key="1">
    <citation type="journal article" date="2019" name="ISME J.">
        <title>Insights into ecological role of a new deltaproteobacterial order Candidatus Acidulodesulfobacterales by metagenomics and metatranscriptomics.</title>
        <authorList>
            <person name="Tan S."/>
            <person name="Liu J."/>
            <person name="Fang Y."/>
            <person name="Hedlund B.P."/>
            <person name="Lian Z.H."/>
            <person name="Huang L.Y."/>
            <person name="Li J.T."/>
            <person name="Huang L.N."/>
            <person name="Li W.J."/>
            <person name="Jiang H.C."/>
            <person name="Dong H.L."/>
            <person name="Shu W.S."/>
        </authorList>
    </citation>
    <scope>NUCLEOTIDE SEQUENCE [LARGE SCALE GENOMIC DNA]</scope>
    <source>
        <strain evidence="5">AP1</strain>
    </source>
</reference>
<evidence type="ECO:0000256" key="2">
    <source>
        <dbReference type="ARBA" id="ARBA00023004"/>
    </source>
</evidence>
<evidence type="ECO:0000313" key="5">
    <source>
        <dbReference type="EMBL" id="RZD17976.1"/>
    </source>
</evidence>
<dbReference type="SUPFAM" id="SSF54862">
    <property type="entry name" value="4Fe-4S ferredoxins"/>
    <property type="match status" value="1"/>
</dbReference>
<dbReference type="PROSITE" id="PS00198">
    <property type="entry name" value="4FE4S_FER_1"/>
    <property type="match status" value="1"/>
</dbReference>
<feature type="domain" description="4Fe-4S ferredoxin-type" evidence="4">
    <location>
        <begin position="247"/>
        <end position="279"/>
    </location>
</feature>
<sequence length="370" mass="42419">MEKIMEEKYYEISSENIKKFVNNLIEQHNEVIAPKDKDGDTFYDKINNFDDADLNILLPKLSFKEYLLPKTETLFEYSISGSNINICDPLENIDVNTNANNSGKAADCGDNISQKRIIFGSRPCDAGAGPIMEKVFNWDYKDEFFNERFKNLYIISIACDKPDNYCFCTEVQLSPESSFGSDILLKKGGSGYYAKVITEKGMELINSNSENSSLFKEISKDKFPADKDWKATFDIKKTQSFLDKNFTSNYFQEKFLSCIGCGVCTYTCPTCHCFDIQDEGTNEKGKRIRNWDSCQFGIFTLHTSGHNPRVTQGDRYRQRLMHKFKIYNEKFNKYLCVGCGRCSRNCPEDIDLKEITAELSLMESSNKPAE</sequence>
<evidence type="ECO:0000313" key="6">
    <source>
        <dbReference type="Proteomes" id="UP000319296"/>
    </source>
</evidence>
<comment type="caution">
    <text evidence="5">The sequence shown here is derived from an EMBL/GenBank/DDBJ whole genome shotgun (WGS) entry which is preliminary data.</text>
</comment>
<keyword evidence="2" id="KW-0408">Iron</keyword>
<dbReference type="Pfam" id="PF17179">
    <property type="entry name" value="Fer4_22"/>
    <property type="match status" value="1"/>
</dbReference>
<keyword evidence="3" id="KW-0411">Iron-sulfur</keyword>
<dbReference type="PROSITE" id="PS51379">
    <property type="entry name" value="4FE4S_FER_2"/>
    <property type="match status" value="2"/>
</dbReference>
<proteinExistence type="predicted"/>
<dbReference type="InterPro" id="IPR017900">
    <property type="entry name" value="4Fe4S_Fe_S_CS"/>
</dbReference>
<dbReference type="PANTHER" id="PTHR40447:SF1">
    <property type="entry name" value="ANAEROBIC SULFITE REDUCTASE SUBUNIT A"/>
    <property type="match status" value="1"/>
</dbReference>
<dbReference type="InterPro" id="IPR017896">
    <property type="entry name" value="4Fe4S_Fe-S-bd"/>
</dbReference>
<gene>
    <name evidence="5" type="ORF">EVG15_08395</name>
</gene>
<name>A0A519BL64_9DELT</name>
<dbReference type="Gene3D" id="1.10.1060.10">
    <property type="entry name" value="Alpha-helical ferredoxin"/>
    <property type="match status" value="1"/>
</dbReference>
<feature type="domain" description="4Fe-4S ferredoxin-type" evidence="4">
    <location>
        <begin position="327"/>
        <end position="355"/>
    </location>
</feature>
<organism evidence="5 6">
    <name type="scientific">Candidatus Acididesulfobacter diazotrophicus</name>
    <dbReference type="NCBI Taxonomy" id="2597226"/>
    <lineage>
        <taxon>Bacteria</taxon>
        <taxon>Deltaproteobacteria</taxon>
        <taxon>Candidatus Acidulodesulfobacterales</taxon>
        <taxon>Candidatus Acididesulfobacter</taxon>
    </lineage>
</organism>
<dbReference type="InterPro" id="IPR009051">
    <property type="entry name" value="Helical_ferredxn"/>
</dbReference>
<dbReference type="EMBL" id="SGBB01000017">
    <property type="protein sequence ID" value="RZD17976.1"/>
    <property type="molecule type" value="Genomic_DNA"/>
</dbReference>
<accession>A0A519BL64</accession>
<dbReference type="GO" id="GO:0046872">
    <property type="term" value="F:metal ion binding"/>
    <property type="evidence" value="ECO:0007669"/>
    <property type="project" value="UniProtKB-KW"/>
</dbReference>
<dbReference type="GO" id="GO:0051536">
    <property type="term" value="F:iron-sulfur cluster binding"/>
    <property type="evidence" value="ECO:0007669"/>
    <property type="project" value="UniProtKB-KW"/>
</dbReference>
<evidence type="ECO:0000259" key="4">
    <source>
        <dbReference type="PROSITE" id="PS51379"/>
    </source>
</evidence>
<dbReference type="Proteomes" id="UP000319296">
    <property type="component" value="Unassembled WGS sequence"/>
</dbReference>
<dbReference type="PANTHER" id="PTHR40447">
    <property type="entry name" value="ANAEROBIC SULFITE REDUCTASE SUBUNIT A"/>
    <property type="match status" value="1"/>
</dbReference>
<evidence type="ECO:0000256" key="1">
    <source>
        <dbReference type="ARBA" id="ARBA00022723"/>
    </source>
</evidence>